<sequence length="223" mass="25503">MEDINNWQIKFKSCEYSAKLLSKLISLNEKVTNPVDIKEIIKALYYAKKYHGSQMRQSGEPYYSHPIEVAYMFASYTAQAVHQLFNTNMIVTSLLHDTIEDTTLTEEMIAQIFGSLVASQVEDLTRVKPYGKISSKEILELLVQQEKYDVALIKIFDRIHNLQTLGAKSPEKALKIVKETIGYFIDICIRLEIPTAEQQLINLCYKNLPITPNPSALEYTFLG</sequence>
<protein>
    <submittedName>
        <fullName evidence="1">HD domain-containing protein</fullName>
    </submittedName>
</protein>
<dbReference type="Gene3D" id="1.10.3210.10">
    <property type="entry name" value="Hypothetical protein af1432"/>
    <property type="match status" value="1"/>
</dbReference>
<evidence type="ECO:0000313" key="1">
    <source>
        <dbReference type="EMBL" id="BFD46780.1"/>
    </source>
</evidence>
<dbReference type="SUPFAM" id="SSF109604">
    <property type="entry name" value="HD-domain/PDEase-like"/>
    <property type="match status" value="1"/>
</dbReference>
<proteinExistence type="predicted"/>
<dbReference type="EMBL" id="AP029170">
    <property type="protein sequence ID" value="BFD46780.1"/>
    <property type="molecule type" value="Genomic_DNA"/>
</dbReference>
<organism evidence="1">
    <name type="scientific">Candidatus Tisiphia endosymbiont of Sergentomyia squamirostris</name>
    <dbReference type="NCBI Taxonomy" id="3113639"/>
    <lineage>
        <taxon>Bacteria</taxon>
        <taxon>Pseudomonadati</taxon>
        <taxon>Pseudomonadota</taxon>
        <taxon>Alphaproteobacteria</taxon>
        <taxon>Rickettsiales</taxon>
        <taxon>Rickettsiaceae</taxon>
        <taxon>Rickettsieae</taxon>
        <taxon>Candidatus Tisiphia</taxon>
    </lineage>
</organism>
<gene>
    <name evidence="1" type="ORF">DMENIID0002_14260</name>
</gene>
<dbReference type="AlphaFoldDB" id="A0AAT9GAD4"/>
<name>A0AAT9GAD4_9RICK</name>
<dbReference type="Pfam" id="PF13328">
    <property type="entry name" value="HD_4"/>
    <property type="match status" value="1"/>
</dbReference>
<dbReference type="PANTHER" id="PTHR21262:SF31">
    <property type="entry name" value="GTP PYROPHOSPHOKINASE"/>
    <property type="match status" value="1"/>
</dbReference>
<reference evidence="1" key="1">
    <citation type="submission" date="2024-01" db="EMBL/GenBank/DDBJ databases">
        <title>Sequencing the genomes of a sandfly, Sergentomyia squamirostris, and its two endosymbionts.</title>
        <authorList>
            <person name="Itokawa K."/>
            <person name="Sanjoba C."/>
        </authorList>
    </citation>
    <scope>NUCLEOTIDE SEQUENCE</scope>
    <source>
        <strain evidence="1">RiSSQ</strain>
    </source>
</reference>
<accession>A0AAT9GAD4</accession>
<dbReference type="PANTHER" id="PTHR21262">
    <property type="entry name" value="GUANOSINE-3',5'-BIS DIPHOSPHATE 3'-PYROPHOSPHOHYDROLASE"/>
    <property type="match status" value="1"/>
</dbReference>